<dbReference type="CDD" id="cd03116">
    <property type="entry name" value="MobB"/>
    <property type="match status" value="1"/>
</dbReference>
<name>A0A7Y9IWR8_9BURK</name>
<dbReference type="EMBL" id="JACBYR010000001">
    <property type="protein sequence ID" value="NYE84507.1"/>
    <property type="molecule type" value="Genomic_DNA"/>
</dbReference>
<dbReference type="AlphaFoldDB" id="A0A7Y9IWR8"/>
<dbReference type="SUPFAM" id="SSF52540">
    <property type="entry name" value="P-loop containing nucleoside triphosphate hydrolases"/>
    <property type="match status" value="1"/>
</dbReference>
<gene>
    <name evidence="2" type="ORF">FHW18_003778</name>
</gene>
<dbReference type="PANTHER" id="PTHR40072:SF1">
    <property type="entry name" value="MOLYBDOPTERIN-GUANINE DINUCLEOTIDE BIOSYNTHESIS ADAPTER PROTEIN"/>
    <property type="match status" value="1"/>
</dbReference>
<evidence type="ECO:0000259" key="1">
    <source>
        <dbReference type="Pfam" id="PF03205"/>
    </source>
</evidence>
<organism evidence="2 3">
    <name type="scientific">Pigmentiphaga litoralis</name>
    <dbReference type="NCBI Taxonomy" id="516702"/>
    <lineage>
        <taxon>Bacteria</taxon>
        <taxon>Pseudomonadati</taxon>
        <taxon>Pseudomonadota</taxon>
        <taxon>Betaproteobacteria</taxon>
        <taxon>Burkholderiales</taxon>
        <taxon>Alcaligenaceae</taxon>
        <taxon>Pigmentiphaga</taxon>
    </lineage>
</organism>
<dbReference type="PANTHER" id="PTHR40072">
    <property type="entry name" value="MOLYBDOPTERIN-GUANINE DINUCLEOTIDE BIOSYNTHESIS ADAPTER PROTEIN-RELATED"/>
    <property type="match status" value="1"/>
</dbReference>
<dbReference type="GO" id="GO:0005525">
    <property type="term" value="F:GTP binding"/>
    <property type="evidence" value="ECO:0007669"/>
    <property type="project" value="InterPro"/>
</dbReference>
<comment type="caution">
    <text evidence="2">The sequence shown here is derived from an EMBL/GenBank/DDBJ whole genome shotgun (WGS) entry which is preliminary data.</text>
</comment>
<dbReference type="InterPro" id="IPR052539">
    <property type="entry name" value="MGD_biosynthesis_adapter"/>
</dbReference>
<dbReference type="InterPro" id="IPR027417">
    <property type="entry name" value="P-loop_NTPase"/>
</dbReference>
<proteinExistence type="predicted"/>
<dbReference type="NCBIfam" id="TIGR00176">
    <property type="entry name" value="mobB"/>
    <property type="match status" value="1"/>
</dbReference>
<dbReference type="RefSeq" id="WP_257033261.1">
    <property type="nucleotide sequence ID" value="NZ_JACBYR010000001.1"/>
</dbReference>
<reference evidence="2 3" key="1">
    <citation type="submission" date="2020-07" db="EMBL/GenBank/DDBJ databases">
        <title>Genomic Encyclopedia of Type Strains, Phase IV (KMG-V): Genome sequencing to study the core and pangenomes of soil and plant-associated prokaryotes.</title>
        <authorList>
            <person name="Whitman W."/>
        </authorList>
    </citation>
    <scope>NUCLEOTIDE SEQUENCE [LARGE SCALE GENOMIC DNA]</scope>
    <source>
        <strain evidence="2 3">SAS40</strain>
    </source>
</reference>
<accession>A0A7Y9IWR8</accession>
<dbReference type="GO" id="GO:0006777">
    <property type="term" value="P:Mo-molybdopterin cofactor biosynthetic process"/>
    <property type="evidence" value="ECO:0007669"/>
    <property type="project" value="InterPro"/>
</dbReference>
<sequence>MALPDRPMKVFGIAGHSGAGKTTLIERVIPILVQHGLKVSLIKHAHDRFDIDRPGKDSYRHREAGASEVLLTSAHRWVLMHESRDEAEPGMDAQLAVLSPCDVVLVEGYKRWPLPKLEVWRAATGKPPMYPDDPSVVAIATDCPDTIPDPGERDVLDLDQPAQIALWLLDTLNRLPAAR</sequence>
<evidence type="ECO:0000313" key="2">
    <source>
        <dbReference type="EMBL" id="NYE84507.1"/>
    </source>
</evidence>
<feature type="domain" description="Molybdopterin-guanine dinucleotide biosynthesis protein B (MobB)" evidence="1">
    <location>
        <begin position="10"/>
        <end position="142"/>
    </location>
</feature>
<protein>
    <submittedName>
        <fullName evidence="2">Molybdopterin-guanine dinucleotide biosynthesis protein B</fullName>
    </submittedName>
</protein>
<dbReference type="Gene3D" id="3.40.50.300">
    <property type="entry name" value="P-loop containing nucleotide triphosphate hydrolases"/>
    <property type="match status" value="1"/>
</dbReference>
<dbReference type="Pfam" id="PF03205">
    <property type="entry name" value="MobB"/>
    <property type="match status" value="1"/>
</dbReference>
<dbReference type="Proteomes" id="UP000542125">
    <property type="component" value="Unassembled WGS sequence"/>
</dbReference>
<keyword evidence="3" id="KW-1185">Reference proteome</keyword>
<dbReference type="InterPro" id="IPR004435">
    <property type="entry name" value="MobB_dom"/>
</dbReference>
<evidence type="ECO:0000313" key="3">
    <source>
        <dbReference type="Proteomes" id="UP000542125"/>
    </source>
</evidence>